<gene>
    <name evidence="1" type="ORF">CAV_1703</name>
</gene>
<evidence type="ECO:0000313" key="1">
    <source>
        <dbReference type="EMBL" id="ASQ31294.1"/>
    </source>
</evidence>
<accession>A0A222MYT8</accession>
<evidence type="ECO:0000313" key="2">
    <source>
        <dbReference type="Proteomes" id="UP000201169"/>
    </source>
</evidence>
<reference evidence="1 2" key="1">
    <citation type="submission" date="2017-07" db="EMBL/GenBank/DDBJ databases">
        <title>Analysis of two Campylobacter avium genomes and identification of a novel hippuricase gene.</title>
        <authorList>
            <person name="Miller W.G."/>
            <person name="Chapman M.H."/>
            <person name="Yee E."/>
            <person name="Revez J."/>
            <person name="Bono J.L."/>
            <person name="Rossi M."/>
        </authorList>
    </citation>
    <scope>NUCLEOTIDE SEQUENCE [LARGE SCALE GENOMIC DNA]</scope>
    <source>
        <strain evidence="1 2">LMG 24591</strain>
    </source>
</reference>
<dbReference type="AlphaFoldDB" id="A0A222MYT8"/>
<sequence length="73" mass="8573">MSLNFAAATKILEWGKPVGWVAEQCKTITRNEMAIKYPTVKEGHSRAYPSLYRIEYDRCRDKLYDTLKNNLFK</sequence>
<dbReference type="EMBL" id="CP022347">
    <property type="protein sequence ID" value="ASQ31294.1"/>
    <property type="molecule type" value="Genomic_DNA"/>
</dbReference>
<proteinExistence type="predicted"/>
<keyword evidence="2" id="KW-1185">Reference proteome</keyword>
<protein>
    <submittedName>
        <fullName evidence="1">Uncharacterized protein</fullName>
    </submittedName>
</protein>
<organism evidence="1 2">
    <name type="scientific">Campylobacter avium LMG 24591</name>
    <dbReference type="NCBI Taxonomy" id="522484"/>
    <lineage>
        <taxon>Bacteria</taxon>
        <taxon>Pseudomonadati</taxon>
        <taxon>Campylobacterota</taxon>
        <taxon>Epsilonproteobacteria</taxon>
        <taxon>Campylobacterales</taxon>
        <taxon>Campylobacteraceae</taxon>
        <taxon>Campylobacter</taxon>
    </lineage>
</organism>
<dbReference type="Proteomes" id="UP000201169">
    <property type="component" value="Chromosome"/>
</dbReference>
<name>A0A222MYT8_9BACT</name>
<dbReference type="KEGG" id="cavi:CAV_1703"/>